<protein>
    <submittedName>
        <fullName evidence="2">Uncharacterized protein</fullName>
    </submittedName>
</protein>
<feature type="transmembrane region" description="Helical" evidence="1">
    <location>
        <begin position="270"/>
        <end position="288"/>
    </location>
</feature>
<comment type="caution">
    <text evidence="2">The sequence shown here is derived from an EMBL/GenBank/DDBJ whole genome shotgun (WGS) entry which is preliminary data.</text>
</comment>
<reference evidence="2" key="1">
    <citation type="journal article" date="2021" name="PeerJ">
        <title>Extensive microbial diversity within the chicken gut microbiome revealed by metagenomics and culture.</title>
        <authorList>
            <person name="Gilroy R."/>
            <person name="Ravi A."/>
            <person name="Getino M."/>
            <person name="Pursley I."/>
            <person name="Horton D.L."/>
            <person name="Alikhan N.F."/>
            <person name="Baker D."/>
            <person name="Gharbi K."/>
            <person name="Hall N."/>
            <person name="Watson M."/>
            <person name="Adriaenssens E.M."/>
            <person name="Foster-Nyarko E."/>
            <person name="Jarju S."/>
            <person name="Secka A."/>
            <person name="Antonio M."/>
            <person name="Oren A."/>
            <person name="Chaudhuri R.R."/>
            <person name="La Ragione R."/>
            <person name="Hildebrand F."/>
            <person name="Pallen M.J."/>
        </authorList>
    </citation>
    <scope>NUCLEOTIDE SEQUENCE</scope>
    <source>
        <strain evidence="2">ChiBcec21-2208</strain>
    </source>
</reference>
<feature type="transmembrane region" description="Helical" evidence="1">
    <location>
        <begin position="465"/>
        <end position="484"/>
    </location>
</feature>
<feature type="transmembrane region" description="Helical" evidence="1">
    <location>
        <begin position="39"/>
        <end position="72"/>
    </location>
</feature>
<dbReference type="Proteomes" id="UP000782880">
    <property type="component" value="Unassembled WGS sequence"/>
</dbReference>
<feature type="transmembrane region" description="Helical" evidence="1">
    <location>
        <begin position="168"/>
        <end position="187"/>
    </location>
</feature>
<feature type="transmembrane region" description="Helical" evidence="1">
    <location>
        <begin position="300"/>
        <end position="317"/>
    </location>
</feature>
<name>A0A921ILA9_9FIRM</name>
<organism evidence="2 3">
    <name type="scientific">Subdoligranulum variabile</name>
    <dbReference type="NCBI Taxonomy" id="214851"/>
    <lineage>
        <taxon>Bacteria</taxon>
        <taxon>Bacillati</taxon>
        <taxon>Bacillota</taxon>
        <taxon>Clostridia</taxon>
        <taxon>Eubacteriales</taxon>
        <taxon>Oscillospiraceae</taxon>
        <taxon>Subdoligranulum</taxon>
    </lineage>
</organism>
<feature type="transmembrane region" description="Helical" evidence="1">
    <location>
        <begin position="194"/>
        <end position="212"/>
    </location>
</feature>
<keyword evidence="1" id="KW-0472">Membrane</keyword>
<evidence type="ECO:0000313" key="2">
    <source>
        <dbReference type="EMBL" id="HJG28907.1"/>
    </source>
</evidence>
<evidence type="ECO:0000313" key="3">
    <source>
        <dbReference type="Proteomes" id="UP000782880"/>
    </source>
</evidence>
<keyword evidence="1" id="KW-1133">Transmembrane helix</keyword>
<feature type="transmembrane region" description="Helical" evidence="1">
    <location>
        <begin position="396"/>
        <end position="414"/>
    </location>
</feature>
<feature type="transmembrane region" description="Helical" evidence="1">
    <location>
        <begin position="84"/>
        <end position="105"/>
    </location>
</feature>
<dbReference type="EMBL" id="DYVE01000252">
    <property type="protein sequence ID" value="HJG28907.1"/>
    <property type="molecule type" value="Genomic_DNA"/>
</dbReference>
<proteinExistence type="predicted"/>
<keyword evidence="1" id="KW-0812">Transmembrane</keyword>
<sequence>MELFCVLVSVLALFLLCAALTLKARVPAGMAPLTALSGIVAVFTLAGMAGVLYPAAWAVYLLCLAGGIWAFWPRKGAAPDWRALFTPGSVLFWGMTVAFAVYFSIRQPMATGFDELNLWATAVKITKVDNSLYSTATLGTPWAVTQNPGLPLLSYFFQFFGNYTDWKIYLAYDALYFACFAAVLSALPWKKWRVAVPLAAVLWCTPFFFTIYNHTIYLADTYLTSYGDVPAGLVFGGAVAMWLALRQTDGPRWAVLPVLALAANLKANDFVLSLAAAGLIAVDAWFFCDGPFKQGIARRTGFAAACFAAPMAIYYLWNIRYVGWLVARNSDSGGVGETTASLGQVVINGIKILLGQPVEGFFAERQPQFLQAMADMGHQFWTSDGKLSMIGQGRNVVVFILLLFALAFVLAAGWRLRVRVAAMAVLSTLCFVGYNLMLALSYGFIFKPFQAEALTDYNRYIYSYYIGWFLMALGCLVVALLPQIEVHRATLAEKDGPTAIFSSKLYTPRWGLAGQGAVLLLAVAMLARQSQLVLPQLSVLGFADSEFADRKAIRAEAELVCSYLTEEDRVFFVSQGDNGEAWFSAVFDFYPILVDYSGITSEMIGGGGELGLPELKPQEEGPKNYYYHGFTAEELDSIVRGNGCTVLYLQTIDDIFVESYADLFTDGLEAALSGETLLYRVTDEGFAPMEMEVSAS</sequence>
<dbReference type="AlphaFoldDB" id="A0A921ILA9"/>
<feature type="transmembrane region" description="Helical" evidence="1">
    <location>
        <begin position="421"/>
        <end position="445"/>
    </location>
</feature>
<accession>A0A921ILA9</accession>
<evidence type="ECO:0000256" key="1">
    <source>
        <dbReference type="SAM" id="Phobius"/>
    </source>
</evidence>
<reference evidence="2" key="2">
    <citation type="submission" date="2021-09" db="EMBL/GenBank/DDBJ databases">
        <authorList>
            <person name="Gilroy R."/>
        </authorList>
    </citation>
    <scope>NUCLEOTIDE SEQUENCE</scope>
    <source>
        <strain evidence="2">ChiBcec21-2208</strain>
    </source>
</reference>
<gene>
    <name evidence="2" type="ORF">K8V20_09750</name>
</gene>